<comment type="caution">
    <text evidence="2">The sequence shown here is derived from an EMBL/GenBank/DDBJ whole genome shotgun (WGS) entry which is preliminary data.</text>
</comment>
<evidence type="ECO:0008006" key="4">
    <source>
        <dbReference type="Google" id="ProtNLM"/>
    </source>
</evidence>
<protein>
    <recommendedName>
        <fullName evidence="4">Ribosomal protein S20</fullName>
    </recommendedName>
</protein>
<evidence type="ECO:0000313" key="3">
    <source>
        <dbReference type="Proteomes" id="UP001642483"/>
    </source>
</evidence>
<evidence type="ECO:0000256" key="1">
    <source>
        <dbReference type="SAM" id="MobiDB-lite"/>
    </source>
</evidence>
<gene>
    <name evidence="2" type="ORF">CVLEPA_LOCUS16582</name>
</gene>
<dbReference type="Proteomes" id="UP001642483">
    <property type="component" value="Unassembled WGS sequence"/>
</dbReference>
<dbReference type="EMBL" id="CAWYQH010000100">
    <property type="protein sequence ID" value="CAK8685449.1"/>
    <property type="molecule type" value="Genomic_DNA"/>
</dbReference>
<name>A0ABP0G0U0_CLALP</name>
<feature type="region of interest" description="Disordered" evidence="1">
    <location>
        <begin position="17"/>
        <end position="46"/>
    </location>
</feature>
<sequence>MERNETELNLLGTTSGNIHLKRYRQERQKSGKQNRRNQKNISHTESRSPYYEKIMQIIKKYNLKRNDLILKKIKKMYERIIQTKKLKAISNLAKKRERTHLKNSQAIYAHSIRKVPGTFCHSAKKRETTRLHPKTAVPFAK</sequence>
<evidence type="ECO:0000313" key="2">
    <source>
        <dbReference type="EMBL" id="CAK8685449.1"/>
    </source>
</evidence>
<keyword evidence="3" id="KW-1185">Reference proteome</keyword>
<organism evidence="2 3">
    <name type="scientific">Clavelina lepadiformis</name>
    <name type="common">Light-bulb sea squirt</name>
    <name type="synonym">Ascidia lepadiformis</name>
    <dbReference type="NCBI Taxonomy" id="159417"/>
    <lineage>
        <taxon>Eukaryota</taxon>
        <taxon>Metazoa</taxon>
        <taxon>Chordata</taxon>
        <taxon>Tunicata</taxon>
        <taxon>Ascidiacea</taxon>
        <taxon>Aplousobranchia</taxon>
        <taxon>Clavelinidae</taxon>
        <taxon>Clavelina</taxon>
    </lineage>
</organism>
<proteinExistence type="predicted"/>
<reference evidence="2 3" key="1">
    <citation type="submission" date="2024-02" db="EMBL/GenBank/DDBJ databases">
        <authorList>
            <person name="Daric V."/>
            <person name="Darras S."/>
        </authorList>
    </citation>
    <scope>NUCLEOTIDE SEQUENCE [LARGE SCALE GENOMIC DNA]</scope>
</reference>
<accession>A0ABP0G0U0</accession>